<dbReference type="PANTHER" id="PTHR43625:SF40">
    <property type="entry name" value="ALDO-KETO REDUCTASE YAKC [NADP(+)]"/>
    <property type="match status" value="1"/>
</dbReference>
<evidence type="ECO:0000313" key="2">
    <source>
        <dbReference type="EMBL" id="CCF52597.1"/>
    </source>
</evidence>
<reference evidence="2 3" key="1">
    <citation type="journal article" date="2012" name="Plant Cell">
        <title>Genome comparison of barley and maize smut fungi reveals targeted loss of RNA silencing components and species-specific presence of transposable elements.</title>
        <authorList>
            <person name="Laurie J.D."/>
            <person name="Ali S."/>
            <person name="Linning R."/>
            <person name="Mannhaupt G."/>
            <person name="Wong P."/>
            <person name="Gueldener U."/>
            <person name="Muensterkoetter M."/>
            <person name="Moore R."/>
            <person name="Kahmann R."/>
            <person name="Bakkeren G."/>
            <person name="Schirawski J."/>
        </authorList>
    </citation>
    <scope>NUCLEOTIDE SEQUENCE [LARGE SCALE GENOMIC DNA]</scope>
    <source>
        <strain evidence="3">Uh4875-4</strain>
    </source>
</reference>
<accession>I2G0A4</accession>
<dbReference type="eggNOG" id="KOG1575">
    <property type="taxonomic scope" value="Eukaryota"/>
</dbReference>
<evidence type="ECO:0000256" key="1">
    <source>
        <dbReference type="ARBA" id="ARBA00023002"/>
    </source>
</evidence>
<dbReference type="GO" id="GO:0016491">
    <property type="term" value="F:oxidoreductase activity"/>
    <property type="evidence" value="ECO:0007669"/>
    <property type="project" value="UniProtKB-KW"/>
</dbReference>
<keyword evidence="3" id="KW-1185">Reference proteome</keyword>
<dbReference type="Proteomes" id="UP000006174">
    <property type="component" value="Unassembled WGS sequence"/>
</dbReference>
<dbReference type="Gene3D" id="3.20.20.100">
    <property type="entry name" value="NADP-dependent oxidoreductase domain"/>
    <property type="match status" value="2"/>
</dbReference>
<organism evidence="2 3">
    <name type="scientific">Ustilago hordei</name>
    <name type="common">Barley covered smut fungus</name>
    <dbReference type="NCBI Taxonomy" id="120017"/>
    <lineage>
        <taxon>Eukaryota</taxon>
        <taxon>Fungi</taxon>
        <taxon>Dikarya</taxon>
        <taxon>Basidiomycota</taxon>
        <taxon>Ustilaginomycotina</taxon>
        <taxon>Ustilaginomycetes</taxon>
        <taxon>Ustilaginales</taxon>
        <taxon>Ustilaginaceae</taxon>
        <taxon>Ustilago</taxon>
    </lineage>
</organism>
<keyword evidence="1" id="KW-0560">Oxidoreductase</keyword>
<dbReference type="EMBL" id="CAGI01000175">
    <property type="protein sequence ID" value="CCF52597.1"/>
    <property type="molecule type" value="Genomic_DNA"/>
</dbReference>
<evidence type="ECO:0000313" key="3">
    <source>
        <dbReference type="Proteomes" id="UP000006174"/>
    </source>
</evidence>
<protein>
    <submittedName>
        <fullName evidence="2">Probable Aldo-keto reductase yakc [NADP+]</fullName>
    </submittedName>
</protein>
<proteinExistence type="predicted"/>
<dbReference type="InterPro" id="IPR036812">
    <property type="entry name" value="NAD(P)_OxRdtase_dom_sf"/>
</dbReference>
<sequence>MCGINIITIYHSPGEQVGSIGFGAMGLAASYGEPVSQDQVDTVLSRCLTDGVNFWHTSDIYSPLGSGNVSEYKLEQLEAANKVIRIDALQIKLSPWAPEYKSVWDFEEGDFRRYNPRFQGENFNKNLELKSPTIFSIPGARKEKNLIDNNKAAHILLTKEEVAEIDGVINSFKISSQRYDADFIKTVAL</sequence>
<dbReference type="PANTHER" id="PTHR43625">
    <property type="entry name" value="AFLATOXIN B1 ALDEHYDE REDUCTASE"/>
    <property type="match status" value="1"/>
</dbReference>
<comment type="caution">
    <text evidence="2">The sequence shown here is derived from an EMBL/GenBank/DDBJ whole genome shotgun (WGS) entry which is preliminary data.</text>
</comment>
<dbReference type="HOGENOM" id="CLU_1435434_0_0_1"/>
<dbReference type="GO" id="GO:0005737">
    <property type="term" value="C:cytoplasm"/>
    <property type="evidence" value="ECO:0007669"/>
    <property type="project" value="TreeGrafter"/>
</dbReference>
<name>I2G0A4_USTHO</name>
<dbReference type="SUPFAM" id="SSF51430">
    <property type="entry name" value="NAD(P)-linked oxidoreductase"/>
    <property type="match status" value="1"/>
</dbReference>
<gene>
    <name evidence="2" type="ORF">UHOR_04720</name>
</gene>
<dbReference type="STRING" id="1128400.I2G0A4"/>
<dbReference type="InterPro" id="IPR050791">
    <property type="entry name" value="Aldo-Keto_reductase"/>
</dbReference>
<dbReference type="OrthoDB" id="37537at2759"/>
<dbReference type="AlphaFoldDB" id="I2G0A4"/>